<dbReference type="OrthoDB" id="2257100at2759"/>
<dbReference type="AlphaFoldDB" id="A0A9P5H4K5"/>
<dbReference type="PROSITE" id="PS50217">
    <property type="entry name" value="BZIP"/>
    <property type="match status" value="1"/>
</dbReference>
<name>A0A9P5H4K5_9HYPO</name>
<dbReference type="InterPro" id="IPR031106">
    <property type="entry name" value="C/EBP"/>
</dbReference>
<feature type="compositionally biased region" description="Polar residues" evidence="2">
    <location>
        <begin position="178"/>
        <end position="187"/>
    </location>
</feature>
<feature type="compositionally biased region" description="Low complexity" evidence="2">
    <location>
        <begin position="227"/>
        <end position="237"/>
    </location>
</feature>
<dbReference type="InterPro" id="IPR046347">
    <property type="entry name" value="bZIP_sf"/>
</dbReference>
<dbReference type="InterPro" id="IPR004827">
    <property type="entry name" value="bZIP"/>
</dbReference>
<sequence length="330" mass="35628">MVAMVAMACRSIRAMSRYSGRPSPPTLNQWPPHAQQARCAFVSPQSSSSRSNSATPSSRPGNSHGDALGLLNLLPSQHDNNDNNLSPVFDLGYDFGAFDFNTSPDLFLAGDGLDGHQDNWFAQGCLLDPTLDLSGGAVLIPDMATQTQTSPPLGMSGDFLHLDGDFLSQETANLITSTLEQPSSSISHLHASNPTTTTSSPSKNSPSYAVTSSGFSTFSLNPNSQHSPDSNSSLTSSTKRKAESPPEDDPAAVVLKRQRNTVAARKYRQKRLDRIAELEEALAEMTGDRDDLRLKLARREAEVDALREVLGRSEKSHTPRHTSTVTPHNT</sequence>
<feature type="compositionally biased region" description="Low complexity" evidence="2">
    <location>
        <begin position="43"/>
        <end position="60"/>
    </location>
</feature>
<feature type="compositionally biased region" description="Low complexity" evidence="2">
    <location>
        <begin position="192"/>
        <end position="207"/>
    </location>
</feature>
<evidence type="ECO:0000256" key="1">
    <source>
        <dbReference type="SAM" id="Coils"/>
    </source>
</evidence>
<comment type="caution">
    <text evidence="4">The sequence shown here is derived from an EMBL/GenBank/DDBJ whole genome shotgun (WGS) entry which is preliminary data.</text>
</comment>
<evidence type="ECO:0000259" key="3">
    <source>
        <dbReference type="PROSITE" id="PS50217"/>
    </source>
</evidence>
<dbReference type="PROSITE" id="PS00036">
    <property type="entry name" value="BZIP_BASIC"/>
    <property type="match status" value="1"/>
</dbReference>
<proteinExistence type="predicted"/>
<evidence type="ECO:0000256" key="2">
    <source>
        <dbReference type="SAM" id="MobiDB-lite"/>
    </source>
</evidence>
<dbReference type="CDD" id="cd12193">
    <property type="entry name" value="bZIP_GCN4"/>
    <property type="match status" value="1"/>
</dbReference>
<feature type="region of interest" description="Disordered" evidence="2">
    <location>
        <begin position="178"/>
        <end position="251"/>
    </location>
</feature>
<feature type="compositionally biased region" description="Polar residues" evidence="2">
    <location>
        <begin position="208"/>
        <end position="226"/>
    </location>
</feature>
<dbReference type="EMBL" id="JAANBB010000232">
    <property type="protein sequence ID" value="KAF7545953.1"/>
    <property type="molecule type" value="Genomic_DNA"/>
</dbReference>
<dbReference type="Proteomes" id="UP000722485">
    <property type="component" value="Unassembled WGS sequence"/>
</dbReference>
<dbReference type="SMART" id="SM00338">
    <property type="entry name" value="BRLZ"/>
    <property type="match status" value="1"/>
</dbReference>
<feature type="region of interest" description="Disordered" evidence="2">
    <location>
        <begin position="41"/>
        <end position="75"/>
    </location>
</feature>
<dbReference type="PANTHER" id="PTHR23334">
    <property type="entry name" value="CCAAT/ENHANCER BINDING PROTEIN"/>
    <property type="match status" value="1"/>
</dbReference>
<protein>
    <recommendedName>
        <fullName evidence="3">BZIP domain-containing protein</fullName>
    </recommendedName>
</protein>
<keyword evidence="1" id="KW-0175">Coiled coil</keyword>
<gene>
    <name evidence="4" type="ORF">G7Z17_g8783</name>
</gene>
<feature type="domain" description="BZIP" evidence="3">
    <location>
        <begin position="256"/>
        <end position="310"/>
    </location>
</feature>
<organism evidence="4 5">
    <name type="scientific">Cylindrodendrum hubeiense</name>
    <dbReference type="NCBI Taxonomy" id="595255"/>
    <lineage>
        <taxon>Eukaryota</taxon>
        <taxon>Fungi</taxon>
        <taxon>Dikarya</taxon>
        <taxon>Ascomycota</taxon>
        <taxon>Pezizomycotina</taxon>
        <taxon>Sordariomycetes</taxon>
        <taxon>Hypocreomycetidae</taxon>
        <taxon>Hypocreales</taxon>
        <taxon>Nectriaceae</taxon>
        <taxon>Cylindrodendrum</taxon>
    </lineage>
</organism>
<feature type="compositionally biased region" description="Polar residues" evidence="2">
    <location>
        <begin position="321"/>
        <end position="330"/>
    </location>
</feature>
<dbReference type="Pfam" id="PF07716">
    <property type="entry name" value="bZIP_2"/>
    <property type="match status" value="1"/>
</dbReference>
<dbReference type="GO" id="GO:0006351">
    <property type="term" value="P:DNA-templated transcription"/>
    <property type="evidence" value="ECO:0007669"/>
    <property type="project" value="InterPro"/>
</dbReference>
<feature type="region of interest" description="Disordered" evidence="2">
    <location>
        <begin position="309"/>
        <end position="330"/>
    </location>
</feature>
<evidence type="ECO:0000313" key="4">
    <source>
        <dbReference type="EMBL" id="KAF7545953.1"/>
    </source>
</evidence>
<dbReference type="SUPFAM" id="SSF57959">
    <property type="entry name" value="Leucine zipper domain"/>
    <property type="match status" value="1"/>
</dbReference>
<dbReference type="GO" id="GO:0000978">
    <property type="term" value="F:RNA polymerase II cis-regulatory region sequence-specific DNA binding"/>
    <property type="evidence" value="ECO:0007669"/>
    <property type="project" value="TreeGrafter"/>
</dbReference>
<feature type="coiled-coil region" evidence="1">
    <location>
        <begin position="275"/>
        <end position="309"/>
    </location>
</feature>
<evidence type="ECO:0000313" key="5">
    <source>
        <dbReference type="Proteomes" id="UP000722485"/>
    </source>
</evidence>
<accession>A0A9P5H4K5</accession>
<dbReference type="GO" id="GO:0000981">
    <property type="term" value="F:DNA-binding transcription factor activity, RNA polymerase II-specific"/>
    <property type="evidence" value="ECO:0007669"/>
    <property type="project" value="TreeGrafter"/>
</dbReference>
<reference evidence="4" key="1">
    <citation type="submission" date="2020-03" db="EMBL/GenBank/DDBJ databases">
        <title>Draft Genome Sequence of Cylindrodendrum hubeiense.</title>
        <authorList>
            <person name="Buettner E."/>
            <person name="Kellner H."/>
        </authorList>
    </citation>
    <scope>NUCLEOTIDE SEQUENCE</scope>
    <source>
        <strain evidence="4">IHI 201604</strain>
    </source>
</reference>
<dbReference type="Gene3D" id="1.20.5.170">
    <property type="match status" value="1"/>
</dbReference>
<dbReference type="PANTHER" id="PTHR23334:SF20">
    <property type="entry name" value="BASIC LEUCINE ZIPPER 24"/>
    <property type="match status" value="1"/>
</dbReference>
<keyword evidence="5" id="KW-1185">Reference proteome</keyword>